<feature type="region of interest" description="Disordered" evidence="4">
    <location>
        <begin position="302"/>
        <end position="332"/>
    </location>
</feature>
<feature type="compositionally biased region" description="Basic residues" evidence="4">
    <location>
        <begin position="12"/>
        <end position="26"/>
    </location>
</feature>
<evidence type="ECO:0000313" key="5">
    <source>
        <dbReference type="EMBL" id="TRY74439.1"/>
    </source>
</evidence>
<feature type="compositionally biased region" description="Basic and acidic residues" evidence="4">
    <location>
        <begin position="312"/>
        <end position="322"/>
    </location>
</feature>
<evidence type="ECO:0000256" key="3">
    <source>
        <dbReference type="ARBA" id="ARBA00023242"/>
    </source>
</evidence>
<comment type="similarity">
    <text evidence="2">Belongs to the TLS1 family.</text>
</comment>
<dbReference type="Pfam" id="PF07052">
    <property type="entry name" value="Hep_59"/>
    <property type="match status" value="1"/>
</dbReference>
<organism evidence="5 6">
    <name type="scientific">Tigriopus californicus</name>
    <name type="common">Marine copepod</name>
    <dbReference type="NCBI Taxonomy" id="6832"/>
    <lineage>
        <taxon>Eukaryota</taxon>
        <taxon>Metazoa</taxon>
        <taxon>Ecdysozoa</taxon>
        <taxon>Arthropoda</taxon>
        <taxon>Crustacea</taxon>
        <taxon>Multicrustacea</taxon>
        <taxon>Hexanauplia</taxon>
        <taxon>Copepoda</taxon>
        <taxon>Harpacticoida</taxon>
        <taxon>Harpacticidae</taxon>
        <taxon>Tigriopus</taxon>
    </lineage>
</organism>
<accession>A0A553P9U4</accession>
<dbReference type="InterPro" id="IPR010756">
    <property type="entry name" value="Tls1-like"/>
</dbReference>
<dbReference type="Proteomes" id="UP000318571">
    <property type="component" value="Chromosome 2"/>
</dbReference>
<feature type="region of interest" description="Disordered" evidence="4">
    <location>
        <begin position="1"/>
        <end position="48"/>
    </location>
</feature>
<dbReference type="GO" id="GO:0000398">
    <property type="term" value="P:mRNA splicing, via spliceosome"/>
    <property type="evidence" value="ECO:0007669"/>
    <property type="project" value="TreeGrafter"/>
</dbReference>
<evidence type="ECO:0000256" key="1">
    <source>
        <dbReference type="ARBA" id="ARBA00004123"/>
    </source>
</evidence>
<dbReference type="STRING" id="6832.A0A553P9U4"/>
<proteinExistence type="inferred from homology"/>
<evidence type="ECO:0000256" key="4">
    <source>
        <dbReference type="SAM" id="MobiDB-lite"/>
    </source>
</evidence>
<keyword evidence="6" id="KW-1185">Reference proteome</keyword>
<dbReference type="GO" id="GO:0005681">
    <property type="term" value="C:spliceosomal complex"/>
    <property type="evidence" value="ECO:0007669"/>
    <property type="project" value="TreeGrafter"/>
</dbReference>
<protein>
    <submittedName>
        <fullName evidence="5">Uncharacterized protein</fullName>
    </submittedName>
</protein>
<dbReference type="PANTHER" id="PTHR13486">
    <property type="entry name" value="TELOMERE LENGTH AND SILENCING PROTEIN 1 TLS1 FAMILY MEMBER"/>
    <property type="match status" value="1"/>
</dbReference>
<evidence type="ECO:0000313" key="6">
    <source>
        <dbReference type="Proteomes" id="UP000318571"/>
    </source>
</evidence>
<keyword evidence="3" id="KW-0539">Nucleus</keyword>
<comment type="subcellular location">
    <subcellularLocation>
        <location evidence="1">Nucleus</location>
    </subcellularLocation>
</comment>
<dbReference type="AlphaFoldDB" id="A0A553P9U4"/>
<dbReference type="OrthoDB" id="5627at2759"/>
<dbReference type="OMA" id="ECIRTWQ"/>
<name>A0A553P9U4_TIGCA</name>
<evidence type="ECO:0000256" key="2">
    <source>
        <dbReference type="ARBA" id="ARBA00007643"/>
    </source>
</evidence>
<comment type="caution">
    <text evidence="5">The sequence shown here is derived from an EMBL/GenBank/DDBJ whole genome shotgun (WGS) entry which is preliminary data.</text>
</comment>
<feature type="compositionally biased region" description="Acidic residues" evidence="4">
    <location>
        <begin position="30"/>
        <end position="43"/>
    </location>
</feature>
<dbReference type="EMBL" id="VCGU01000005">
    <property type="protein sequence ID" value="TRY74439.1"/>
    <property type="molecule type" value="Genomic_DNA"/>
</dbReference>
<sequence length="332" mass="37540">MSNEGSNEAPKIKFKSINRKKKQFRRRVSDDDDEDRAQDDQLDPPEPNLILAETLELQKLRQRSSGISNITLASGQKLTKIEESLMTAVDNDPFKIQTGGLLDLRKAKAAKAIENGEVPQEDVLNGKNKDLMVGTQFSKETRIRDEDEEMQKFIESEMERRRGKTDDSEGQGLNFLTPEDRALLSLPENLRKSTFSKSEDMLSSQMLSGIPEVDLGIEEKIRNIEATESAKKKWASEARQKKRPSEFVPSNLAVNFKVPDRFKIDIDEIEPPVKAKRPKEEVITQRTVVVGDVPELKVIGLGADSSQSNAQRGDKATDDLHVSKFKQHFHRK</sequence>
<gene>
    <name evidence="5" type="ORF">TCAL_01306</name>
</gene>
<reference evidence="5 6" key="1">
    <citation type="journal article" date="2018" name="Nat. Ecol. Evol.">
        <title>Genomic signatures of mitonuclear coevolution across populations of Tigriopus californicus.</title>
        <authorList>
            <person name="Barreto F.S."/>
            <person name="Watson E.T."/>
            <person name="Lima T.G."/>
            <person name="Willett C.S."/>
            <person name="Edmands S."/>
            <person name="Li W."/>
            <person name="Burton R.S."/>
        </authorList>
    </citation>
    <scope>NUCLEOTIDE SEQUENCE [LARGE SCALE GENOMIC DNA]</scope>
    <source>
        <strain evidence="5 6">San Diego</strain>
    </source>
</reference>
<dbReference type="PANTHER" id="PTHR13486:SF2">
    <property type="entry name" value="SPLICING FACTOR C9ORF78"/>
    <property type="match status" value="1"/>
</dbReference>
<feature type="compositionally biased region" description="Basic residues" evidence="4">
    <location>
        <begin position="323"/>
        <end position="332"/>
    </location>
</feature>